<keyword evidence="3" id="KW-1185">Reference proteome</keyword>
<protein>
    <submittedName>
        <fullName evidence="2">Uncharacterized protein</fullName>
    </submittedName>
</protein>
<evidence type="ECO:0000313" key="3">
    <source>
        <dbReference type="Proteomes" id="UP000190625"/>
    </source>
</evidence>
<proteinExistence type="predicted"/>
<keyword evidence="1" id="KW-1133">Transmembrane helix</keyword>
<keyword evidence="1" id="KW-0812">Transmembrane</keyword>
<dbReference type="Proteomes" id="UP000190625">
    <property type="component" value="Unassembled WGS sequence"/>
</dbReference>
<dbReference type="RefSeq" id="WP_078810180.1">
    <property type="nucleotide sequence ID" value="NZ_FUWM01000013.1"/>
</dbReference>
<evidence type="ECO:0000256" key="1">
    <source>
        <dbReference type="SAM" id="Phobius"/>
    </source>
</evidence>
<keyword evidence="1" id="KW-0472">Membrane</keyword>
<name>A0A1T4N6T3_9FIRM</name>
<organism evidence="2 3">
    <name type="scientific">Selenihalanaerobacter shriftii</name>
    <dbReference type="NCBI Taxonomy" id="142842"/>
    <lineage>
        <taxon>Bacteria</taxon>
        <taxon>Bacillati</taxon>
        <taxon>Bacillota</taxon>
        <taxon>Clostridia</taxon>
        <taxon>Halanaerobiales</taxon>
        <taxon>Halobacteroidaceae</taxon>
        <taxon>Selenihalanaerobacter</taxon>
    </lineage>
</organism>
<feature type="transmembrane region" description="Helical" evidence="1">
    <location>
        <begin position="6"/>
        <end position="25"/>
    </location>
</feature>
<accession>A0A1T4N6T3</accession>
<evidence type="ECO:0000313" key="2">
    <source>
        <dbReference type="EMBL" id="SJZ74883.1"/>
    </source>
</evidence>
<dbReference type="EMBL" id="FUWM01000013">
    <property type="protein sequence ID" value="SJZ74883.1"/>
    <property type="molecule type" value="Genomic_DNA"/>
</dbReference>
<gene>
    <name evidence="2" type="ORF">SAMN02745118_01716</name>
</gene>
<sequence length="71" mass="8381">MFEILLGIAIGVVLMTFLLINYVQLTIENLDFAKNYYSFKRSSPFVQVDDEKVERWEQKYVTLFADPPENE</sequence>
<reference evidence="3" key="1">
    <citation type="submission" date="2017-02" db="EMBL/GenBank/DDBJ databases">
        <authorList>
            <person name="Varghese N."/>
            <person name="Submissions S."/>
        </authorList>
    </citation>
    <scope>NUCLEOTIDE SEQUENCE [LARGE SCALE GENOMIC DNA]</scope>
    <source>
        <strain evidence="3">ATCC BAA-73</strain>
    </source>
</reference>
<dbReference type="AlphaFoldDB" id="A0A1T4N6T3"/>